<dbReference type="SUPFAM" id="SSF46689">
    <property type="entry name" value="Homeodomain-like"/>
    <property type="match status" value="2"/>
</dbReference>
<feature type="domain" description="HTH araC/xylS-type" evidence="4">
    <location>
        <begin position="172"/>
        <end position="270"/>
    </location>
</feature>
<dbReference type="PANTHER" id="PTHR46796:SF6">
    <property type="entry name" value="ARAC SUBFAMILY"/>
    <property type="match status" value="1"/>
</dbReference>
<dbReference type="InterPro" id="IPR009057">
    <property type="entry name" value="Homeodomain-like_sf"/>
</dbReference>
<name>A0ABU0JIL1_9HYPH</name>
<dbReference type="PROSITE" id="PS01124">
    <property type="entry name" value="HTH_ARAC_FAMILY_2"/>
    <property type="match status" value="1"/>
</dbReference>
<protein>
    <submittedName>
        <fullName evidence="5">AraC family transcriptional regulator</fullName>
    </submittedName>
</protein>
<dbReference type="Gene3D" id="1.10.10.60">
    <property type="entry name" value="Homeodomain-like"/>
    <property type="match status" value="1"/>
</dbReference>
<evidence type="ECO:0000256" key="3">
    <source>
        <dbReference type="ARBA" id="ARBA00023163"/>
    </source>
</evidence>
<keyword evidence="1" id="KW-0805">Transcription regulation</keyword>
<gene>
    <name evidence="5" type="ORF">QO011_007141</name>
</gene>
<evidence type="ECO:0000256" key="1">
    <source>
        <dbReference type="ARBA" id="ARBA00023015"/>
    </source>
</evidence>
<reference evidence="5 6" key="1">
    <citation type="submission" date="2023-07" db="EMBL/GenBank/DDBJ databases">
        <title>Genomic Encyclopedia of Type Strains, Phase IV (KMG-IV): sequencing the most valuable type-strain genomes for metagenomic binning, comparative biology and taxonomic classification.</title>
        <authorList>
            <person name="Goeker M."/>
        </authorList>
    </citation>
    <scope>NUCLEOTIDE SEQUENCE [LARGE SCALE GENOMIC DNA]</scope>
    <source>
        <strain evidence="5 6">DSM 19619</strain>
    </source>
</reference>
<dbReference type="SMART" id="SM00342">
    <property type="entry name" value="HTH_ARAC"/>
    <property type="match status" value="1"/>
</dbReference>
<accession>A0ABU0JIL1</accession>
<evidence type="ECO:0000313" key="5">
    <source>
        <dbReference type="EMBL" id="MDQ0474102.1"/>
    </source>
</evidence>
<keyword evidence="3" id="KW-0804">Transcription</keyword>
<dbReference type="InterPro" id="IPR050204">
    <property type="entry name" value="AraC_XylS_family_regulators"/>
</dbReference>
<comment type="caution">
    <text evidence="5">The sequence shown here is derived from an EMBL/GenBank/DDBJ whole genome shotgun (WGS) entry which is preliminary data.</text>
</comment>
<dbReference type="RefSeq" id="WP_307283158.1">
    <property type="nucleotide sequence ID" value="NZ_JAUSVX010000020.1"/>
</dbReference>
<organism evidence="5 6">
    <name type="scientific">Labrys wisconsinensis</name>
    <dbReference type="NCBI Taxonomy" id="425677"/>
    <lineage>
        <taxon>Bacteria</taxon>
        <taxon>Pseudomonadati</taxon>
        <taxon>Pseudomonadota</taxon>
        <taxon>Alphaproteobacteria</taxon>
        <taxon>Hyphomicrobiales</taxon>
        <taxon>Xanthobacteraceae</taxon>
        <taxon>Labrys</taxon>
    </lineage>
</organism>
<keyword evidence="2" id="KW-0238">DNA-binding</keyword>
<dbReference type="Pfam" id="PF12833">
    <property type="entry name" value="HTH_18"/>
    <property type="match status" value="1"/>
</dbReference>
<proteinExistence type="predicted"/>
<evidence type="ECO:0000313" key="6">
    <source>
        <dbReference type="Proteomes" id="UP001242480"/>
    </source>
</evidence>
<dbReference type="EMBL" id="JAUSVX010000020">
    <property type="protein sequence ID" value="MDQ0474102.1"/>
    <property type="molecule type" value="Genomic_DNA"/>
</dbReference>
<dbReference type="PANTHER" id="PTHR46796">
    <property type="entry name" value="HTH-TYPE TRANSCRIPTIONAL ACTIVATOR RHAS-RELATED"/>
    <property type="match status" value="1"/>
</dbReference>
<evidence type="ECO:0000256" key="2">
    <source>
        <dbReference type="ARBA" id="ARBA00023125"/>
    </source>
</evidence>
<sequence>MLDDWLDSIGVKVERRAVAAGITHVPASPYHRLGLHIGKPVNASCRCDGQRHIRVQSHGDIDIVPAGLDGEWEDDGDCSILRLWLDPALLRRTAEELDIDPARMALAPRFQHRDARIEHIALALETQLDPDVRADRLVAESLAKALAVQVIGSQLQPAKLPAGQRLSPGQKRRLIEFMEEHLDQDLSLAQLAAVAGIGVSHLKVLFRRSFGMPVHQYVIRRRVERAKALIVSGDLPLSQVALAAGFAHQSHMAQMMRRFLGVTPGGLSRAGS</sequence>
<evidence type="ECO:0000259" key="4">
    <source>
        <dbReference type="PROSITE" id="PS01124"/>
    </source>
</evidence>
<dbReference type="Proteomes" id="UP001242480">
    <property type="component" value="Unassembled WGS sequence"/>
</dbReference>
<dbReference type="InterPro" id="IPR018060">
    <property type="entry name" value="HTH_AraC"/>
</dbReference>
<keyword evidence="6" id="KW-1185">Reference proteome</keyword>